<protein>
    <submittedName>
        <fullName evidence="7">Dihydrofolate reductase</fullName>
    </submittedName>
</protein>
<dbReference type="GO" id="GO:0051287">
    <property type="term" value="F:NAD binding"/>
    <property type="evidence" value="ECO:0007669"/>
    <property type="project" value="InterPro"/>
</dbReference>
<comment type="similarity">
    <text evidence="1 4">Belongs to the D-isomer specific 2-hydroxyacid dehydrogenase family.</text>
</comment>
<comment type="caution">
    <text evidence="7">The sequence shown here is derived from an EMBL/GenBank/DDBJ whole genome shotgun (WGS) entry which is preliminary data.</text>
</comment>
<evidence type="ECO:0000256" key="3">
    <source>
        <dbReference type="ARBA" id="ARBA00023027"/>
    </source>
</evidence>
<dbReference type="SUPFAM" id="SSF51735">
    <property type="entry name" value="NAD(P)-binding Rossmann-fold domains"/>
    <property type="match status" value="1"/>
</dbReference>
<name>A0A9X1LGI3_9FLAO</name>
<feature type="domain" description="D-isomer specific 2-hydroxyacid dehydrogenase NAD-binding" evidence="6">
    <location>
        <begin position="125"/>
        <end position="244"/>
    </location>
</feature>
<dbReference type="SUPFAM" id="SSF52283">
    <property type="entry name" value="Formate/glycerate dehydrogenase catalytic domain-like"/>
    <property type="match status" value="1"/>
</dbReference>
<evidence type="ECO:0000256" key="1">
    <source>
        <dbReference type="ARBA" id="ARBA00005854"/>
    </source>
</evidence>
<dbReference type="Proteomes" id="UP001139414">
    <property type="component" value="Unassembled WGS sequence"/>
</dbReference>
<dbReference type="Pfam" id="PF02826">
    <property type="entry name" value="2-Hacid_dh_C"/>
    <property type="match status" value="1"/>
</dbReference>
<evidence type="ECO:0000313" key="7">
    <source>
        <dbReference type="EMBL" id="MCB7479873.1"/>
    </source>
</evidence>
<evidence type="ECO:0000259" key="6">
    <source>
        <dbReference type="Pfam" id="PF02826"/>
    </source>
</evidence>
<accession>A0A9X1LGI3</accession>
<keyword evidence="2 4" id="KW-0560">Oxidoreductase</keyword>
<dbReference type="PANTHER" id="PTHR43761:SF1">
    <property type="entry name" value="D-ISOMER SPECIFIC 2-HYDROXYACID DEHYDROGENASE CATALYTIC DOMAIN-CONTAINING PROTEIN-RELATED"/>
    <property type="match status" value="1"/>
</dbReference>
<keyword evidence="3" id="KW-0520">NAD</keyword>
<dbReference type="EMBL" id="JAJBZG010000001">
    <property type="protein sequence ID" value="MCB7479873.1"/>
    <property type="molecule type" value="Genomic_DNA"/>
</dbReference>
<evidence type="ECO:0000256" key="4">
    <source>
        <dbReference type="RuleBase" id="RU003719"/>
    </source>
</evidence>
<organism evidence="7 8">
    <name type="scientific">Christiangramia sediminis</name>
    <dbReference type="NCBI Taxonomy" id="2881336"/>
    <lineage>
        <taxon>Bacteria</taxon>
        <taxon>Pseudomonadati</taxon>
        <taxon>Bacteroidota</taxon>
        <taxon>Flavobacteriia</taxon>
        <taxon>Flavobacteriales</taxon>
        <taxon>Flavobacteriaceae</taxon>
        <taxon>Christiangramia</taxon>
    </lineage>
</organism>
<dbReference type="InterPro" id="IPR006140">
    <property type="entry name" value="D-isomer_DH_NAD-bd"/>
</dbReference>
<dbReference type="InterPro" id="IPR006139">
    <property type="entry name" value="D-isomer_2_OHA_DH_cat_dom"/>
</dbReference>
<sequence>MKFNKIVCVDNTKLNDKAISELQKLSEEEVEVYTDYPDSKDEVIQRIGNAEAVIVSWHTELDEDIIEACSNLKYIGMACSLYDDESANVAVKFARERGITVKGIKDYGDPGVAEFIISELIQLLNGYKGKQWKEMPRELTDLKIGIIGLGVTGKLLANCLFPFGVDLYYYSNTRKNEWEEKGLKYLDLNKLMKTCEFVSFHLPKNAQPVGEDEFNNFGNGKILINTSLGLPFEEKAFANWIKNDANFAIFDGDGKKELSLESLNSENIIALEKSAGWSSQTLERLSEKVLQNIKAYSDKS</sequence>
<evidence type="ECO:0000256" key="2">
    <source>
        <dbReference type="ARBA" id="ARBA00023002"/>
    </source>
</evidence>
<proteinExistence type="inferred from homology"/>
<dbReference type="Pfam" id="PF00389">
    <property type="entry name" value="2-Hacid_dh"/>
    <property type="match status" value="1"/>
</dbReference>
<feature type="domain" description="D-isomer specific 2-hydroxyacid dehydrogenase catalytic" evidence="5">
    <location>
        <begin position="13"/>
        <end position="298"/>
    </location>
</feature>
<keyword evidence="8" id="KW-1185">Reference proteome</keyword>
<dbReference type="GO" id="GO:0016616">
    <property type="term" value="F:oxidoreductase activity, acting on the CH-OH group of donors, NAD or NADP as acceptor"/>
    <property type="evidence" value="ECO:0007669"/>
    <property type="project" value="InterPro"/>
</dbReference>
<dbReference type="InterPro" id="IPR036291">
    <property type="entry name" value="NAD(P)-bd_dom_sf"/>
</dbReference>
<reference evidence="7" key="1">
    <citation type="submission" date="2021-10" db="EMBL/GenBank/DDBJ databases">
        <title>Gramella sp. ASW11-100T, isolated from marine sediment.</title>
        <authorList>
            <person name="Xia C."/>
        </authorList>
    </citation>
    <scope>NUCLEOTIDE SEQUENCE</scope>
    <source>
        <strain evidence="7">ASW11-100</strain>
    </source>
</reference>
<gene>
    <name evidence="7" type="ORF">LGQ90_01240</name>
</gene>
<dbReference type="AlphaFoldDB" id="A0A9X1LGI3"/>
<dbReference type="Gene3D" id="3.40.50.720">
    <property type="entry name" value="NAD(P)-binding Rossmann-like Domain"/>
    <property type="match status" value="2"/>
</dbReference>
<dbReference type="InterPro" id="IPR050418">
    <property type="entry name" value="D-iso_2-hydroxyacid_DH_PdxB"/>
</dbReference>
<evidence type="ECO:0000259" key="5">
    <source>
        <dbReference type="Pfam" id="PF00389"/>
    </source>
</evidence>
<dbReference type="PANTHER" id="PTHR43761">
    <property type="entry name" value="D-ISOMER SPECIFIC 2-HYDROXYACID DEHYDROGENASE FAMILY PROTEIN (AFU_ORTHOLOGUE AFUA_1G13630)"/>
    <property type="match status" value="1"/>
</dbReference>
<evidence type="ECO:0000313" key="8">
    <source>
        <dbReference type="Proteomes" id="UP001139414"/>
    </source>
</evidence>
<dbReference type="RefSeq" id="WP_229337317.1">
    <property type="nucleotide sequence ID" value="NZ_JAJBZG010000001.1"/>
</dbReference>